<sequence>MTDFEYGPVEIYLIGFSGERPGTDVVDAIRDLVRAETVNLLDLLFVTRSDLGELTVLEIEELADDYGLNDLEVAEMGLAGDEDVEDLAESLAPGTSAAILVVEHAWAREFAQALDRAGGMVLGSERIPAPVVNELVAMTSA</sequence>
<name>A0ABT2GSW0_9MICO</name>
<proteinExistence type="predicted"/>
<comment type="caution">
    <text evidence="1">The sequence shown here is derived from an EMBL/GenBank/DDBJ whole genome shotgun (WGS) entry which is preliminary data.</text>
</comment>
<dbReference type="Pfam" id="PF19850">
    <property type="entry name" value="DUF6325"/>
    <property type="match status" value="1"/>
</dbReference>
<gene>
    <name evidence="1" type="ORF">N1027_09620</name>
</gene>
<accession>A0ABT2GSW0</accession>
<dbReference type="EMBL" id="JANLCM010000001">
    <property type="protein sequence ID" value="MCS5718395.1"/>
    <property type="molecule type" value="Genomic_DNA"/>
</dbReference>
<evidence type="ECO:0000313" key="2">
    <source>
        <dbReference type="Proteomes" id="UP001165584"/>
    </source>
</evidence>
<protein>
    <submittedName>
        <fullName evidence="1">DUF6325 family protein</fullName>
    </submittedName>
</protein>
<organism evidence="1 2">
    <name type="scientific">Herbiconiux aconitum</name>
    <dbReference type="NCBI Taxonomy" id="2970913"/>
    <lineage>
        <taxon>Bacteria</taxon>
        <taxon>Bacillati</taxon>
        <taxon>Actinomycetota</taxon>
        <taxon>Actinomycetes</taxon>
        <taxon>Micrococcales</taxon>
        <taxon>Microbacteriaceae</taxon>
        <taxon>Herbiconiux</taxon>
    </lineage>
</organism>
<dbReference type="InterPro" id="IPR046288">
    <property type="entry name" value="DUF6325"/>
</dbReference>
<dbReference type="RefSeq" id="WP_259507245.1">
    <property type="nucleotide sequence ID" value="NZ_JANLCM010000001.1"/>
</dbReference>
<dbReference type="Proteomes" id="UP001165584">
    <property type="component" value="Unassembled WGS sequence"/>
</dbReference>
<keyword evidence="2" id="KW-1185">Reference proteome</keyword>
<reference evidence="1" key="1">
    <citation type="submission" date="2022-08" db="EMBL/GenBank/DDBJ databases">
        <authorList>
            <person name="Deng Y."/>
            <person name="Han X.-F."/>
            <person name="Zhang Y.-Q."/>
        </authorList>
    </citation>
    <scope>NUCLEOTIDE SEQUENCE</scope>
    <source>
        <strain evidence="1">CPCC 205763</strain>
    </source>
</reference>
<evidence type="ECO:0000313" key="1">
    <source>
        <dbReference type="EMBL" id="MCS5718395.1"/>
    </source>
</evidence>